<dbReference type="KEGG" id="prr:AT705_15105"/>
<feature type="transmembrane region" description="Helical" evidence="1">
    <location>
        <begin position="267"/>
        <end position="289"/>
    </location>
</feature>
<keyword evidence="1" id="KW-0472">Membrane</keyword>
<feature type="transmembrane region" description="Helical" evidence="1">
    <location>
        <begin position="55"/>
        <end position="75"/>
    </location>
</feature>
<dbReference type="EMBL" id="CP013611">
    <property type="protein sequence ID" value="ALU44160.1"/>
    <property type="molecule type" value="Genomic_DNA"/>
</dbReference>
<feature type="transmembrane region" description="Helical" evidence="1">
    <location>
        <begin position="360"/>
        <end position="381"/>
    </location>
</feature>
<evidence type="ECO:0000313" key="3">
    <source>
        <dbReference type="Proteomes" id="UP000069015"/>
    </source>
</evidence>
<name>A0A0U3I8X7_9GAMM</name>
<evidence type="ECO:0000313" key="2">
    <source>
        <dbReference type="EMBL" id="ALU44160.1"/>
    </source>
</evidence>
<evidence type="ECO:0008006" key="4">
    <source>
        <dbReference type="Google" id="ProtNLM"/>
    </source>
</evidence>
<dbReference type="Pfam" id="PF18943">
    <property type="entry name" value="DUF5690"/>
    <property type="match status" value="1"/>
</dbReference>
<reference evidence="2 3" key="1">
    <citation type="submission" date="2015-12" db="EMBL/GenBank/DDBJ databases">
        <title>Complete genome sequence of Pseudoalteromonas rubra SCSIO 6842, harboring a conjugative plasmid.</title>
        <authorList>
            <person name="Li B."/>
            <person name="Wang X."/>
        </authorList>
    </citation>
    <scope>NUCLEOTIDE SEQUENCE [LARGE SCALE GENOMIC DNA]</scope>
    <source>
        <strain evidence="2 3">SCSIO 6842</strain>
    </source>
</reference>
<feature type="transmembrane region" description="Helical" evidence="1">
    <location>
        <begin position="174"/>
        <end position="196"/>
    </location>
</feature>
<proteinExistence type="predicted"/>
<dbReference type="InterPro" id="IPR043745">
    <property type="entry name" value="DUF5690"/>
</dbReference>
<feature type="transmembrane region" description="Helical" evidence="1">
    <location>
        <begin position="141"/>
        <end position="162"/>
    </location>
</feature>
<feature type="transmembrane region" description="Helical" evidence="1">
    <location>
        <begin position="114"/>
        <end position="134"/>
    </location>
</feature>
<feature type="transmembrane region" description="Helical" evidence="1">
    <location>
        <begin position="87"/>
        <end position="108"/>
    </location>
</feature>
<sequence>MSFINRVIQRSHTWVFVVYASSAAFMTYFCMYAFRKPFSVGKFEQVEAFMGVLDFKIALVLAQVFGYLLSKFIGIKVVSELTANRRALAILTLVMAAQLALVLFALVPEQLKPLMMFLNGVPLGMIWGIVFSFLEGRKTSEILGAFLSVTFIVASGLVRTVGQWLMVDLNVTEYWMPATTGAIFTVPLFVSVYLLAQTPPPSPDDQSARQARAPMNAQQRLAFFLRYAPGILLLISSFLLFTGLRDFRDNFSAEIWQALGHGEEPAIFAYAGIRIAGVVLFVLAAMVMIKNNTSAFLSNHGFILLGCVLLGGTTYAFEQHWIDGKSWMVWLGAGLYIAYIPYNCFLFDRMISAVGSTANAGFLIYLADSAGYLGSVSILLYRTFASPEISWLAFFIQLCYLVAILGGALVVGSMVYFSIRLLRRGHMPLTDSPSRPA</sequence>
<feature type="transmembrane region" description="Helical" evidence="1">
    <location>
        <begin position="393"/>
        <end position="417"/>
    </location>
</feature>
<dbReference type="AlphaFoldDB" id="A0A0U3I8X7"/>
<dbReference type="Proteomes" id="UP000069015">
    <property type="component" value="Chromosome 1"/>
</dbReference>
<evidence type="ECO:0000256" key="1">
    <source>
        <dbReference type="SAM" id="Phobius"/>
    </source>
</evidence>
<feature type="transmembrane region" description="Helical" evidence="1">
    <location>
        <begin position="221"/>
        <end position="241"/>
    </location>
</feature>
<accession>A0A0U3I8X7</accession>
<keyword evidence="1" id="KW-0812">Transmembrane</keyword>
<feature type="transmembrane region" description="Helical" evidence="1">
    <location>
        <begin position="329"/>
        <end position="348"/>
    </location>
</feature>
<dbReference type="RefSeq" id="WP_058797202.1">
    <property type="nucleotide sequence ID" value="NZ_CP013611.1"/>
</dbReference>
<feature type="transmembrane region" description="Helical" evidence="1">
    <location>
        <begin position="12"/>
        <end position="35"/>
    </location>
</feature>
<protein>
    <recommendedName>
        <fullName evidence="4">MFS transporter</fullName>
    </recommendedName>
</protein>
<gene>
    <name evidence="2" type="ORF">AT705_15105</name>
</gene>
<keyword evidence="1" id="KW-1133">Transmembrane helix</keyword>
<organism evidence="2 3">
    <name type="scientific">Pseudoalteromonas rubra</name>
    <dbReference type="NCBI Taxonomy" id="43658"/>
    <lineage>
        <taxon>Bacteria</taxon>
        <taxon>Pseudomonadati</taxon>
        <taxon>Pseudomonadota</taxon>
        <taxon>Gammaproteobacteria</taxon>
        <taxon>Alteromonadales</taxon>
        <taxon>Pseudoalteromonadaceae</taxon>
        <taxon>Pseudoalteromonas</taxon>
    </lineage>
</organism>
<feature type="transmembrane region" description="Helical" evidence="1">
    <location>
        <begin position="296"/>
        <end position="317"/>
    </location>
</feature>